<sequence>MSTAHINSSLAGDGFFLLLNIFLLCNMMMVVFSKLCISKQESLYIEFPLTSILVGMSHLFVMNFELFFAKIICNFDEETSYDNKIWTNAYENRTDNLIDQTGNSKNATSYIDNETNDDKSMSGNNDNLSSHNGRTMGDKNATNDEKQYQESDESTELFLHTESFSKTGVYESEETREAVSVVLSKTEERLQESSHMYNHVPTAYDKRRLLCEKCHIMNCEMKSEVKFSGKSDQEVFPVEEVYGKCLLTETTEIHGLTENKALSSKLPSIGPFKEMNLYAYLKTPNLRCFVYKDLPTPTAMSLYQYNKLCKHNKIEPRNNIAANDHVHAIHNVLNDFKTETKLLERMSVEQEVKQIINHVGCTCAHSPRELFLLPLMRGEEVDDPVEQLKRIIDKTVRGEPVPAQESMRFELLRICTYRTFPKDGKPDVRKYAEAGFYYASNSDEVICYCCYKRISNWKADDDPIAVHRNISPTCRFHIDNSTVNVAKDVTAHVETEIMAQI</sequence>
<keyword evidence="4" id="KW-1185">Reference proteome</keyword>
<dbReference type="Gene3D" id="1.10.1170.10">
    <property type="entry name" value="Inhibitor Of Apoptosis Protein (2mihbC-IAP-1), Chain A"/>
    <property type="match status" value="1"/>
</dbReference>
<dbReference type="SMART" id="SM00238">
    <property type="entry name" value="BIR"/>
    <property type="match status" value="1"/>
</dbReference>
<name>A0A9D4FUX2_DREPO</name>
<accession>A0A9D4FUX2</accession>
<reference evidence="3" key="1">
    <citation type="journal article" date="2019" name="bioRxiv">
        <title>The Genome of the Zebra Mussel, Dreissena polymorpha: A Resource for Invasive Species Research.</title>
        <authorList>
            <person name="McCartney M.A."/>
            <person name="Auch B."/>
            <person name="Kono T."/>
            <person name="Mallez S."/>
            <person name="Zhang Y."/>
            <person name="Obille A."/>
            <person name="Becker A."/>
            <person name="Abrahante J.E."/>
            <person name="Garbe J."/>
            <person name="Badalamenti J.P."/>
            <person name="Herman A."/>
            <person name="Mangelson H."/>
            <person name="Liachko I."/>
            <person name="Sullivan S."/>
            <person name="Sone E.D."/>
            <person name="Koren S."/>
            <person name="Silverstein K.A.T."/>
            <person name="Beckman K.B."/>
            <person name="Gohl D.M."/>
        </authorList>
    </citation>
    <scope>NUCLEOTIDE SEQUENCE</scope>
    <source>
        <strain evidence="3">Duluth1</strain>
        <tissue evidence="3">Whole animal</tissue>
    </source>
</reference>
<protein>
    <submittedName>
        <fullName evidence="3">Uncharacterized protein</fullName>
    </submittedName>
</protein>
<gene>
    <name evidence="3" type="ORF">DPMN_131763</name>
</gene>
<keyword evidence="2" id="KW-0472">Membrane</keyword>
<feature type="compositionally biased region" description="Polar residues" evidence="1">
    <location>
        <begin position="100"/>
        <end position="113"/>
    </location>
</feature>
<proteinExistence type="predicted"/>
<feature type="compositionally biased region" description="Polar residues" evidence="1">
    <location>
        <begin position="121"/>
        <end position="133"/>
    </location>
</feature>
<evidence type="ECO:0000256" key="1">
    <source>
        <dbReference type="SAM" id="MobiDB-lite"/>
    </source>
</evidence>
<feature type="transmembrane region" description="Helical" evidence="2">
    <location>
        <begin position="49"/>
        <end position="69"/>
    </location>
</feature>
<evidence type="ECO:0000313" key="4">
    <source>
        <dbReference type="Proteomes" id="UP000828390"/>
    </source>
</evidence>
<dbReference type="InterPro" id="IPR050784">
    <property type="entry name" value="IAP"/>
</dbReference>
<feature type="region of interest" description="Disordered" evidence="1">
    <location>
        <begin position="100"/>
        <end position="146"/>
    </location>
</feature>
<keyword evidence="2" id="KW-1133">Transmembrane helix</keyword>
<dbReference type="SUPFAM" id="SSF57924">
    <property type="entry name" value="Inhibitor of apoptosis (IAP) repeat"/>
    <property type="match status" value="1"/>
</dbReference>
<comment type="caution">
    <text evidence="3">The sequence shown here is derived from an EMBL/GenBank/DDBJ whole genome shotgun (WGS) entry which is preliminary data.</text>
</comment>
<feature type="transmembrane region" description="Helical" evidence="2">
    <location>
        <begin position="15"/>
        <end position="37"/>
    </location>
</feature>
<dbReference type="Proteomes" id="UP000828390">
    <property type="component" value="Unassembled WGS sequence"/>
</dbReference>
<organism evidence="3 4">
    <name type="scientific">Dreissena polymorpha</name>
    <name type="common">Zebra mussel</name>
    <name type="synonym">Mytilus polymorpha</name>
    <dbReference type="NCBI Taxonomy" id="45954"/>
    <lineage>
        <taxon>Eukaryota</taxon>
        <taxon>Metazoa</taxon>
        <taxon>Spiralia</taxon>
        <taxon>Lophotrochozoa</taxon>
        <taxon>Mollusca</taxon>
        <taxon>Bivalvia</taxon>
        <taxon>Autobranchia</taxon>
        <taxon>Heteroconchia</taxon>
        <taxon>Euheterodonta</taxon>
        <taxon>Imparidentia</taxon>
        <taxon>Neoheterodontei</taxon>
        <taxon>Myida</taxon>
        <taxon>Dreissenoidea</taxon>
        <taxon>Dreissenidae</taxon>
        <taxon>Dreissena</taxon>
    </lineage>
</organism>
<dbReference type="EMBL" id="JAIWYP010000006">
    <property type="protein sequence ID" value="KAH3803501.1"/>
    <property type="molecule type" value="Genomic_DNA"/>
</dbReference>
<evidence type="ECO:0000256" key="2">
    <source>
        <dbReference type="SAM" id="Phobius"/>
    </source>
</evidence>
<dbReference type="CDD" id="cd00022">
    <property type="entry name" value="BIR"/>
    <property type="match status" value="1"/>
</dbReference>
<dbReference type="Pfam" id="PF00653">
    <property type="entry name" value="BIR"/>
    <property type="match status" value="1"/>
</dbReference>
<dbReference type="AlphaFoldDB" id="A0A9D4FUX2"/>
<dbReference type="InterPro" id="IPR001370">
    <property type="entry name" value="BIR_rpt"/>
</dbReference>
<reference evidence="3" key="2">
    <citation type="submission" date="2020-11" db="EMBL/GenBank/DDBJ databases">
        <authorList>
            <person name="McCartney M.A."/>
            <person name="Auch B."/>
            <person name="Kono T."/>
            <person name="Mallez S."/>
            <person name="Becker A."/>
            <person name="Gohl D.M."/>
            <person name="Silverstein K.A.T."/>
            <person name="Koren S."/>
            <person name="Bechman K.B."/>
            <person name="Herman A."/>
            <person name="Abrahante J.E."/>
            <person name="Garbe J."/>
        </authorList>
    </citation>
    <scope>NUCLEOTIDE SEQUENCE</scope>
    <source>
        <strain evidence="3">Duluth1</strain>
        <tissue evidence="3">Whole animal</tissue>
    </source>
</reference>
<dbReference type="PANTHER" id="PTHR10044">
    <property type="entry name" value="INHIBITOR OF APOPTOSIS"/>
    <property type="match status" value="1"/>
</dbReference>
<dbReference type="PROSITE" id="PS50143">
    <property type="entry name" value="BIR_REPEAT_2"/>
    <property type="match status" value="1"/>
</dbReference>
<keyword evidence="2" id="KW-0812">Transmembrane</keyword>
<evidence type="ECO:0000313" key="3">
    <source>
        <dbReference type="EMBL" id="KAH3803501.1"/>
    </source>
</evidence>